<dbReference type="GO" id="GO:0003700">
    <property type="term" value="F:DNA-binding transcription factor activity"/>
    <property type="evidence" value="ECO:0007669"/>
    <property type="project" value="TreeGrafter"/>
</dbReference>
<feature type="region of interest" description="Disordered" evidence="3">
    <location>
        <begin position="241"/>
        <end position="272"/>
    </location>
</feature>
<evidence type="ECO:0000256" key="2">
    <source>
        <dbReference type="PROSITE-ProRule" id="PRU00335"/>
    </source>
</evidence>
<dbReference type="InterPro" id="IPR009057">
    <property type="entry name" value="Homeodomain-like_sf"/>
</dbReference>
<dbReference type="Pfam" id="PF09209">
    <property type="entry name" value="CecR_C"/>
    <property type="match status" value="1"/>
</dbReference>
<evidence type="ECO:0000259" key="4">
    <source>
        <dbReference type="PROSITE" id="PS50977"/>
    </source>
</evidence>
<reference evidence="5 6" key="1">
    <citation type="journal article" date="2015" name="Genome Announc.">
        <title>Draft Genome Sequence of Burkholderia sp. Strain PML1(12), an Ectomycorrhizosphere-Inhabiting Bacterium with Effective Mineral-Weathering Ability.</title>
        <authorList>
            <person name="Uroz S."/>
            <person name="Oger P."/>
        </authorList>
    </citation>
    <scope>NUCLEOTIDE SEQUENCE [LARGE SCALE GENOMIC DNA]</scope>
    <source>
        <strain evidence="6">PML1(12)</strain>
    </source>
</reference>
<dbReference type="AlphaFoldDB" id="A0A0J1CUX6"/>
<dbReference type="GO" id="GO:0000976">
    <property type="term" value="F:transcription cis-regulatory region binding"/>
    <property type="evidence" value="ECO:0007669"/>
    <property type="project" value="TreeGrafter"/>
</dbReference>
<feature type="domain" description="HTH tetR-type" evidence="4">
    <location>
        <begin position="19"/>
        <end position="79"/>
    </location>
</feature>
<dbReference type="PANTHER" id="PTHR30055">
    <property type="entry name" value="HTH-TYPE TRANSCRIPTIONAL REGULATOR RUTR"/>
    <property type="match status" value="1"/>
</dbReference>
<dbReference type="PANTHER" id="PTHR30055:SF146">
    <property type="entry name" value="HTH-TYPE TRANSCRIPTIONAL DUAL REGULATOR CECR"/>
    <property type="match status" value="1"/>
</dbReference>
<comment type="caution">
    <text evidence="5">The sequence shown here is derived from an EMBL/GenBank/DDBJ whole genome shotgun (WGS) entry which is preliminary data.</text>
</comment>
<dbReference type="OrthoDB" id="2356263at2"/>
<evidence type="ECO:0000256" key="1">
    <source>
        <dbReference type="ARBA" id="ARBA00023125"/>
    </source>
</evidence>
<dbReference type="RefSeq" id="WP_047848510.1">
    <property type="nucleotide sequence ID" value="NZ_AEJF01000126.1"/>
</dbReference>
<dbReference type="InterPro" id="IPR001647">
    <property type="entry name" value="HTH_TetR"/>
</dbReference>
<evidence type="ECO:0000313" key="5">
    <source>
        <dbReference type="EMBL" id="KLU24419.1"/>
    </source>
</evidence>
<dbReference type="PATRIC" id="fig|908627.4.peg.4576"/>
<dbReference type="Gene3D" id="1.10.357.10">
    <property type="entry name" value="Tetracycline Repressor, domain 2"/>
    <property type="match status" value="1"/>
</dbReference>
<dbReference type="EMBL" id="AEJF01000126">
    <property type="protein sequence ID" value="KLU24419.1"/>
    <property type="molecule type" value="Genomic_DNA"/>
</dbReference>
<dbReference type="Pfam" id="PF00440">
    <property type="entry name" value="TetR_N"/>
    <property type="match status" value="1"/>
</dbReference>
<keyword evidence="1 2" id="KW-0238">DNA-binding</keyword>
<sequence length="272" mass="29960">MNDTKRLRRPSAGGYVRGDETRLRIIEAAIESFGEHGFEGASTRDIAARAGVNAPALQYYFENKEGVYRACAEYIADASWETFEPVVTHAAEVLSNDSDTPVLIDAFIRIQEAIADRMFLKACGPTNQRLFFAREQAGHEPSIASEILTRRLRQPLNDVGSRLIARITGTKPDDPLALIRMLSLHGQLLMFHVAPRTTLALLGWTEIDAEKGELLKATVRAQTRILLEQWSNEASNEVLANARESSGSKKPVARAVAKKTAARKSTTASAKK</sequence>
<feature type="compositionally biased region" description="Low complexity" evidence="3">
    <location>
        <begin position="263"/>
        <end position="272"/>
    </location>
</feature>
<dbReference type="InterPro" id="IPR015292">
    <property type="entry name" value="Tscrpt_reg_YbiH_C"/>
</dbReference>
<keyword evidence="6" id="KW-1185">Reference proteome</keyword>
<gene>
    <name evidence="5" type="ORF">EOS_20430</name>
</gene>
<dbReference type="SUPFAM" id="SSF48498">
    <property type="entry name" value="Tetracyclin repressor-like, C-terminal domain"/>
    <property type="match status" value="1"/>
</dbReference>
<accession>A0A0J1CUX6</accession>
<dbReference type="PRINTS" id="PR00455">
    <property type="entry name" value="HTHTETR"/>
</dbReference>
<dbReference type="Proteomes" id="UP000035963">
    <property type="component" value="Unassembled WGS sequence"/>
</dbReference>
<dbReference type="SUPFAM" id="SSF46689">
    <property type="entry name" value="Homeodomain-like"/>
    <property type="match status" value="1"/>
</dbReference>
<protein>
    <submittedName>
        <fullName evidence="5">TetR family transcriptional regulator</fullName>
    </submittedName>
</protein>
<dbReference type="InterPro" id="IPR036271">
    <property type="entry name" value="Tet_transcr_reg_TetR-rel_C_sf"/>
</dbReference>
<organism evidence="5 6">
    <name type="scientific">Caballeronia mineralivorans PML1(12)</name>
    <dbReference type="NCBI Taxonomy" id="908627"/>
    <lineage>
        <taxon>Bacteria</taxon>
        <taxon>Pseudomonadati</taxon>
        <taxon>Pseudomonadota</taxon>
        <taxon>Betaproteobacteria</taxon>
        <taxon>Burkholderiales</taxon>
        <taxon>Burkholderiaceae</taxon>
        <taxon>Caballeronia</taxon>
    </lineage>
</organism>
<dbReference type="PROSITE" id="PS50977">
    <property type="entry name" value="HTH_TETR_2"/>
    <property type="match status" value="1"/>
</dbReference>
<dbReference type="Gene3D" id="1.10.10.60">
    <property type="entry name" value="Homeodomain-like"/>
    <property type="match status" value="1"/>
</dbReference>
<name>A0A0J1CUX6_9BURK</name>
<feature type="DNA-binding region" description="H-T-H motif" evidence="2">
    <location>
        <begin position="42"/>
        <end position="61"/>
    </location>
</feature>
<evidence type="ECO:0000256" key="3">
    <source>
        <dbReference type="SAM" id="MobiDB-lite"/>
    </source>
</evidence>
<proteinExistence type="predicted"/>
<dbReference type="InterPro" id="IPR050109">
    <property type="entry name" value="HTH-type_TetR-like_transc_reg"/>
</dbReference>
<evidence type="ECO:0000313" key="6">
    <source>
        <dbReference type="Proteomes" id="UP000035963"/>
    </source>
</evidence>